<organism evidence="10 11">
    <name type="scientific">Hydrocarboniphaga effusa AP103</name>
    <dbReference type="NCBI Taxonomy" id="1172194"/>
    <lineage>
        <taxon>Bacteria</taxon>
        <taxon>Pseudomonadati</taxon>
        <taxon>Pseudomonadota</taxon>
        <taxon>Gammaproteobacteria</taxon>
        <taxon>Nevskiales</taxon>
        <taxon>Nevskiaceae</taxon>
        <taxon>Hydrocarboniphaga</taxon>
    </lineage>
</organism>
<dbReference type="Gene3D" id="1.20.1600.10">
    <property type="entry name" value="Outer membrane efflux proteins (OEP)"/>
    <property type="match status" value="1"/>
</dbReference>
<dbReference type="RefSeq" id="WP_007186200.1">
    <property type="nucleotide sequence ID" value="NZ_AKGD01000002.1"/>
</dbReference>
<evidence type="ECO:0000313" key="10">
    <source>
        <dbReference type="EMBL" id="EIT69679.1"/>
    </source>
</evidence>
<dbReference type="AlphaFoldDB" id="I7ZCR6"/>
<keyword evidence="5" id="KW-0812">Transmembrane</keyword>
<keyword evidence="4" id="KW-1134">Transmembrane beta strand</keyword>
<comment type="subcellular location">
    <subcellularLocation>
        <location evidence="1">Cell outer membrane</location>
    </subcellularLocation>
</comment>
<evidence type="ECO:0000256" key="4">
    <source>
        <dbReference type="ARBA" id="ARBA00022452"/>
    </source>
</evidence>
<dbReference type="OrthoDB" id="9813458at2"/>
<protein>
    <recommendedName>
        <fullName evidence="12">Outer membrane efflux protein</fullName>
    </recommendedName>
</protein>
<dbReference type="GO" id="GO:0009279">
    <property type="term" value="C:cell outer membrane"/>
    <property type="evidence" value="ECO:0007669"/>
    <property type="project" value="UniProtKB-SubCell"/>
</dbReference>
<dbReference type="GO" id="GO:0015288">
    <property type="term" value="F:porin activity"/>
    <property type="evidence" value="ECO:0007669"/>
    <property type="project" value="TreeGrafter"/>
</dbReference>
<evidence type="ECO:0000256" key="2">
    <source>
        <dbReference type="ARBA" id="ARBA00007613"/>
    </source>
</evidence>
<comment type="similarity">
    <text evidence="2">Belongs to the outer membrane factor (OMF) (TC 1.B.17) family.</text>
</comment>
<dbReference type="SUPFAM" id="SSF56954">
    <property type="entry name" value="Outer membrane efflux proteins (OEP)"/>
    <property type="match status" value="1"/>
</dbReference>
<feature type="chain" id="PRO_5003713089" description="Outer membrane efflux protein" evidence="9">
    <location>
        <begin position="31"/>
        <end position="446"/>
    </location>
</feature>
<evidence type="ECO:0000256" key="3">
    <source>
        <dbReference type="ARBA" id="ARBA00022448"/>
    </source>
</evidence>
<dbReference type="STRING" id="1172194.WQQ_32610"/>
<dbReference type="EMBL" id="AKGD01000002">
    <property type="protein sequence ID" value="EIT69679.1"/>
    <property type="molecule type" value="Genomic_DNA"/>
</dbReference>
<dbReference type="Pfam" id="PF02321">
    <property type="entry name" value="OEP"/>
    <property type="match status" value="2"/>
</dbReference>
<dbReference type="InterPro" id="IPR003423">
    <property type="entry name" value="OMP_efflux"/>
</dbReference>
<evidence type="ECO:0000256" key="5">
    <source>
        <dbReference type="ARBA" id="ARBA00022692"/>
    </source>
</evidence>
<evidence type="ECO:0000256" key="8">
    <source>
        <dbReference type="SAM" id="Coils"/>
    </source>
</evidence>
<evidence type="ECO:0000256" key="6">
    <source>
        <dbReference type="ARBA" id="ARBA00023136"/>
    </source>
</evidence>
<dbReference type="PANTHER" id="PTHR30026:SF20">
    <property type="entry name" value="OUTER MEMBRANE PROTEIN TOLC"/>
    <property type="match status" value="1"/>
</dbReference>
<accession>I7ZCR6</accession>
<evidence type="ECO:0000313" key="11">
    <source>
        <dbReference type="Proteomes" id="UP000003704"/>
    </source>
</evidence>
<feature type="coiled-coil region" evidence="8">
    <location>
        <begin position="336"/>
        <end position="433"/>
    </location>
</feature>
<keyword evidence="8" id="KW-0175">Coiled coil</keyword>
<reference evidence="10 11" key="1">
    <citation type="journal article" date="2012" name="J. Bacteriol.">
        <title>Genome Sequence of n-Alkane-Degrading Hydrocarboniphaga effusa Strain AP103T (ATCC BAA-332T).</title>
        <authorList>
            <person name="Chang H.K."/>
            <person name="Zylstra G.J."/>
            <person name="Chae J.C."/>
        </authorList>
    </citation>
    <scope>NUCLEOTIDE SEQUENCE [LARGE SCALE GENOMIC DNA]</scope>
    <source>
        <strain evidence="10 11">AP103</strain>
    </source>
</reference>
<keyword evidence="9" id="KW-0732">Signal</keyword>
<sequence>MAEHSSWRPRLAGLSLLAASLLGAPAAVLAQQDTAALSLAELIERALQNSPVQGLADRGLALAQAQRDISRGALLPQLDLQAMQARQTSNPAAMGFEFPGLPELIGPFSVFDARVRLSQKLLDLSTMSEVSSRNFAVDAARAQVEVQREQLAAQVAVSFIRVLAGEQALESAKADLALAEDLLVQARDQRQAGVAAGVDVSRSETAVAQDRYAVSEAQTAIAQSRLQLQRLASLPMGQAIVLSGDLKADGSLAPGADDALAVARSDRADLALVQAQLKQAEAALQAARRRVLPTVSAFADYGLSANTPNKNEQDTYRYGAQIQMPLYAGGAVSAGKAAAELQVEQQRLRLDDLREQIEQDVRLAVVTVANTREQMAAAEAALAFAERELELARDRFLNGIANNVDVVTAQANLARARTQVVSAQAAYQQARVNLASAQGHARQFRL</sequence>
<proteinExistence type="inferred from homology"/>
<evidence type="ECO:0008006" key="12">
    <source>
        <dbReference type="Google" id="ProtNLM"/>
    </source>
</evidence>
<gene>
    <name evidence="10" type="ORF">WQQ_32610</name>
</gene>
<dbReference type="GO" id="GO:1990281">
    <property type="term" value="C:efflux pump complex"/>
    <property type="evidence" value="ECO:0007669"/>
    <property type="project" value="TreeGrafter"/>
</dbReference>
<keyword evidence="11" id="KW-1185">Reference proteome</keyword>
<dbReference type="InterPro" id="IPR051906">
    <property type="entry name" value="TolC-like"/>
</dbReference>
<name>I7ZCR6_9GAMM</name>
<keyword evidence="7" id="KW-0998">Cell outer membrane</keyword>
<dbReference type="Proteomes" id="UP000003704">
    <property type="component" value="Unassembled WGS sequence"/>
</dbReference>
<comment type="caution">
    <text evidence="10">The sequence shown here is derived from an EMBL/GenBank/DDBJ whole genome shotgun (WGS) entry which is preliminary data.</text>
</comment>
<evidence type="ECO:0000256" key="9">
    <source>
        <dbReference type="SAM" id="SignalP"/>
    </source>
</evidence>
<evidence type="ECO:0000256" key="1">
    <source>
        <dbReference type="ARBA" id="ARBA00004442"/>
    </source>
</evidence>
<feature type="signal peptide" evidence="9">
    <location>
        <begin position="1"/>
        <end position="30"/>
    </location>
</feature>
<keyword evidence="6" id="KW-0472">Membrane</keyword>
<evidence type="ECO:0000256" key="7">
    <source>
        <dbReference type="ARBA" id="ARBA00023237"/>
    </source>
</evidence>
<dbReference type="GO" id="GO:0015562">
    <property type="term" value="F:efflux transmembrane transporter activity"/>
    <property type="evidence" value="ECO:0007669"/>
    <property type="project" value="InterPro"/>
</dbReference>
<dbReference type="PANTHER" id="PTHR30026">
    <property type="entry name" value="OUTER MEMBRANE PROTEIN TOLC"/>
    <property type="match status" value="1"/>
</dbReference>
<keyword evidence="3" id="KW-0813">Transport</keyword>